<dbReference type="Proteomes" id="UP000327085">
    <property type="component" value="Chromosome 4"/>
</dbReference>
<organism evidence="1 2">
    <name type="scientific">Prunus dulcis</name>
    <name type="common">Almond</name>
    <name type="synonym">Amygdalus dulcis</name>
    <dbReference type="NCBI Taxonomy" id="3755"/>
    <lineage>
        <taxon>Eukaryota</taxon>
        <taxon>Viridiplantae</taxon>
        <taxon>Streptophyta</taxon>
        <taxon>Embryophyta</taxon>
        <taxon>Tracheophyta</taxon>
        <taxon>Spermatophyta</taxon>
        <taxon>Magnoliopsida</taxon>
        <taxon>eudicotyledons</taxon>
        <taxon>Gunneridae</taxon>
        <taxon>Pentapetalae</taxon>
        <taxon>rosids</taxon>
        <taxon>fabids</taxon>
        <taxon>Rosales</taxon>
        <taxon>Rosaceae</taxon>
        <taxon>Amygdaloideae</taxon>
        <taxon>Amygdaleae</taxon>
        <taxon>Prunus</taxon>
    </lineage>
</organism>
<sequence>MSRTCRLILYISVDSLDGVTQVEPEGGWEYPFLCYHIQVDCKNCNRELLEIGCLPLYLCAGRMEDAQYHKALACPKCMGFGGLRILNRGGKPITDEGQDMPVMEIEDDGSGEFLEPFSVDKDGSYAFSDSGDDDDDDDDDDELFQIKGIKGCFQVTPREEEVEGLWIKVASKSYQACDSDSNSEDSDADSDD</sequence>
<dbReference type="EMBL" id="CABIKO010000063">
    <property type="protein sequence ID" value="VVA22726.1"/>
    <property type="molecule type" value="Genomic_DNA"/>
</dbReference>
<accession>A0A5E4F4H7</accession>
<dbReference type="InParanoid" id="A0A5E4F4H7"/>
<dbReference type="AlphaFoldDB" id="A0A5E4F4H7"/>
<dbReference type="Gramene" id="VVA22726">
    <property type="protein sequence ID" value="VVA22726"/>
    <property type="gene ID" value="Prudul26B009146"/>
</dbReference>
<reference evidence="2" key="1">
    <citation type="journal article" date="2020" name="Plant J.">
        <title>Transposons played a major role in the diversification between the closely related almond and peach genomes: results from the almond genome sequence.</title>
        <authorList>
            <person name="Alioto T."/>
            <person name="Alexiou K.G."/>
            <person name="Bardil A."/>
            <person name="Barteri F."/>
            <person name="Castanera R."/>
            <person name="Cruz F."/>
            <person name="Dhingra A."/>
            <person name="Duval H."/>
            <person name="Fernandez I Marti A."/>
            <person name="Frias L."/>
            <person name="Galan B."/>
            <person name="Garcia J.L."/>
            <person name="Howad W."/>
            <person name="Gomez-Garrido J."/>
            <person name="Gut M."/>
            <person name="Julca I."/>
            <person name="Morata J."/>
            <person name="Puigdomenech P."/>
            <person name="Ribeca P."/>
            <person name="Rubio Cabetas M.J."/>
            <person name="Vlasova A."/>
            <person name="Wirthensohn M."/>
            <person name="Garcia-Mas J."/>
            <person name="Gabaldon T."/>
            <person name="Casacuberta J.M."/>
            <person name="Arus P."/>
        </authorList>
    </citation>
    <scope>NUCLEOTIDE SEQUENCE [LARGE SCALE GENOMIC DNA]</scope>
    <source>
        <strain evidence="2">cv. Texas</strain>
    </source>
</reference>
<evidence type="ECO:0000313" key="1">
    <source>
        <dbReference type="EMBL" id="VVA22726.1"/>
    </source>
</evidence>
<protein>
    <submittedName>
        <fullName evidence="1">PREDICTED: LOC109948504</fullName>
    </submittedName>
</protein>
<name>A0A5E4F4H7_PRUDU</name>
<gene>
    <name evidence="1" type="ORF">ALMOND_2B009146</name>
</gene>
<evidence type="ECO:0000313" key="2">
    <source>
        <dbReference type="Proteomes" id="UP000327085"/>
    </source>
</evidence>
<proteinExistence type="predicted"/>